<dbReference type="InterPro" id="IPR005467">
    <property type="entry name" value="His_kinase_dom"/>
</dbReference>
<sequence>MKSFSRYISKYFVSFSILIIGLVFFNLLAFIWTFHLIVLNDYGSSSPQNMIADVNAASRSDGISDEMADKLRSCSIWAMFLDSTGRCLWSVELPTDIPIDYSVQDVAAFTKGYLCDYPVFIRCREDGLLVLGYPKGSYFKITGNYYPMNTVKIIPIFSCAMLVIDLTALFLAYYFSRKKIICFTEPIISAIASLSEGKPVSLSISGDLSEVADSINRASRILSRQNQARANWISGVSHDIRTPLSMIMGYSGRIAGDTAANDRIRTQAETIKHQGMKIKDLVQDLNLVSQLEYDMQPVHKEPVRLSKLLRSYTAELLSTEISENYPVEIHIPPSAETVTLDCDARLISRAIGNLIQNSIRHNPEGCSIVLGLNCEADTICLSISDNGVGMSAEKMKELKERPHYMESTDDRLDLRHGLGLILVRQIVDVHRGTMQIESKEQKGYKVSLIFSKSK</sequence>
<dbReference type="GO" id="GO:0005886">
    <property type="term" value="C:plasma membrane"/>
    <property type="evidence" value="ECO:0007669"/>
    <property type="project" value="TreeGrafter"/>
</dbReference>
<dbReference type="InterPro" id="IPR036890">
    <property type="entry name" value="HATPase_C_sf"/>
</dbReference>
<dbReference type="InterPro" id="IPR004358">
    <property type="entry name" value="Sig_transdc_His_kin-like_C"/>
</dbReference>
<dbReference type="GO" id="GO:0004721">
    <property type="term" value="F:phosphoprotein phosphatase activity"/>
    <property type="evidence" value="ECO:0007669"/>
    <property type="project" value="TreeGrafter"/>
</dbReference>
<comment type="subcellular location">
    <subcellularLocation>
        <location evidence="2">Membrane</location>
    </subcellularLocation>
</comment>
<evidence type="ECO:0000256" key="8">
    <source>
        <dbReference type="SAM" id="Phobius"/>
    </source>
</evidence>
<proteinExistence type="predicted"/>
<reference evidence="10" key="1">
    <citation type="submission" date="2018-09" db="EMBL/GenBank/DDBJ databases">
        <title>Murine metabolic-syndrome-specific gut microbial biobank.</title>
        <authorList>
            <person name="Liu C."/>
        </authorList>
    </citation>
    <scope>NUCLEOTIDE SEQUENCE</scope>
    <source>
        <strain evidence="10">D42-62</strain>
    </source>
</reference>
<gene>
    <name evidence="10" type="ORF">D5281_18615</name>
</gene>
<dbReference type="PANTHER" id="PTHR45453:SF1">
    <property type="entry name" value="PHOSPHATE REGULON SENSOR PROTEIN PHOR"/>
    <property type="match status" value="1"/>
</dbReference>
<dbReference type="SMART" id="SM00387">
    <property type="entry name" value="HATPase_c"/>
    <property type="match status" value="1"/>
</dbReference>
<keyword evidence="8" id="KW-1133">Transmembrane helix</keyword>
<feature type="transmembrane region" description="Helical" evidence="8">
    <location>
        <begin position="12"/>
        <end position="38"/>
    </location>
</feature>
<evidence type="ECO:0000256" key="6">
    <source>
        <dbReference type="ARBA" id="ARBA00022777"/>
    </source>
</evidence>
<dbReference type="EC" id="2.7.13.3" evidence="3"/>
<dbReference type="AlphaFoldDB" id="A0A9X5BIU1"/>
<dbReference type="EMBL" id="QZDT01000042">
    <property type="protein sequence ID" value="NBJ94536.1"/>
    <property type="molecule type" value="Genomic_DNA"/>
</dbReference>
<comment type="caution">
    <text evidence="10">The sequence shown here is derived from an EMBL/GenBank/DDBJ whole genome shotgun (WGS) entry which is preliminary data.</text>
</comment>
<dbReference type="PRINTS" id="PR00344">
    <property type="entry name" value="BCTRLSENSOR"/>
</dbReference>
<dbReference type="Proteomes" id="UP001154420">
    <property type="component" value="Unassembled WGS sequence"/>
</dbReference>
<evidence type="ECO:0000313" key="10">
    <source>
        <dbReference type="EMBL" id="NBJ94536.1"/>
    </source>
</evidence>
<keyword evidence="7" id="KW-0902">Two-component regulatory system</keyword>
<dbReference type="InterPro" id="IPR003661">
    <property type="entry name" value="HisK_dim/P_dom"/>
</dbReference>
<evidence type="ECO:0000256" key="2">
    <source>
        <dbReference type="ARBA" id="ARBA00004370"/>
    </source>
</evidence>
<evidence type="ECO:0000313" key="11">
    <source>
        <dbReference type="Proteomes" id="UP001154420"/>
    </source>
</evidence>
<dbReference type="InterPro" id="IPR050351">
    <property type="entry name" value="BphY/WalK/GraS-like"/>
</dbReference>
<dbReference type="GO" id="GO:0016036">
    <property type="term" value="P:cellular response to phosphate starvation"/>
    <property type="evidence" value="ECO:0007669"/>
    <property type="project" value="TreeGrafter"/>
</dbReference>
<keyword evidence="4" id="KW-0597">Phosphoprotein</keyword>
<feature type="domain" description="Histidine kinase" evidence="9">
    <location>
        <begin position="235"/>
        <end position="454"/>
    </location>
</feature>
<dbReference type="OrthoDB" id="368131at2"/>
<evidence type="ECO:0000256" key="7">
    <source>
        <dbReference type="ARBA" id="ARBA00023012"/>
    </source>
</evidence>
<feature type="transmembrane region" description="Helical" evidence="8">
    <location>
        <begin position="153"/>
        <end position="175"/>
    </location>
</feature>
<evidence type="ECO:0000256" key="3">
    <source>
        <dbReference type="ARBA" id="ARBA00012438"/>
    </source>
</evidence>
<evidence type="ECO:0000256" key="4">
    <source>
        <dbReference type="ARBA" id="ARBA00022553"/>
    </source>
</evidence>
<keyword evidence="8" id="KW-0812">Transmembrane</keyword>
<evidence type="ECO:0000256" key="1">
    <source>
        <dbReference type="ARBA" id="ARBA00000085"/>
    </source>
</evidence>
<dbReference type="Pfam" id="PF02518">
    <property type="entry name" value="HATPase_c"/>
    <property type="match status" value="1"/>
</dbReference>
<keyword evidence="8" id="KW-0472">Membrane</keyword>
<keyword evidence="5" id="KW-0808">Transferase</keyword>
<dbReference type="SUPFAM" id="SSF47384">
    <property type="entry name" value="Homodimeric domain of signal transducing histidine kinase"/>
    <property type="match status" value="1"/>
</dbReference>
<dbReference type="Pfam" id="PF00512">
    <property type="entry name" value="HisKA"/>
    <property type="match status" value="1"/>
</dbReference>
<dbReference type="Gene3D" id="1.10.287.130">
    <property type="match status" value="1"/>
</dbReference>
<comment type="catalytic activity">
    <reaction evidence="1">
        <text>ATP + protein L-histidine = ADP + protein N-phospho-L-histidine.</text>
        <dbReference type="EC" id="2.7.13.3"/>
    </reaction>
</comment>
<dbReference type="RefSeq" id="WP_160561553.1">
    <property type="nucleotide sequence ID" value="NZ_QZDT01000042.1"/>
</dbReference>
<keyword evidence="11" id="KW-1185">Reference proteome</keyword>
<evidence type="ECO:0000259" key="9">
    <source>
        <dbReference type="PROSITE" id="PS50109"/>
    </source>
</evidence>
<keyword evidence="6 10" id="KW-0418">Kinase</keyword>
<dbReference type="CDD" id="cd00075">
    <property type="entry name" value="HATPase"/>
    <property type="match status" value="1"/>
</dbReference>
<dbReference type="PROSITE" id="PS50109">
    <property type="entry name" value="HIS_KIN"/>
    <property type="match status" value="1"/>
</dbReference>
<evidence type="ECO:0000256" key="5">
    <source>
        <dbReference type="ARBA" id="ARBA00022679"/>
    </source>
</evidence>
<protein>
    <recommendedName>
        <fullName evidence="3">histidine kinase</fullName>
        <ecNumber evidence="3">2.7.13.3</ecNumber>
    </recommendedName>
</protein>
<name>A0A9X5BIU1_9FIRM</name>
<dbReference type="SMART" id="SM00388">
    <property type="entry name" value="HisKA"/>
    <property type="match status" value="1"/>
</dbReference>
<dbReference type="InterPro" id="IPR003594">
    <property type="entry name" value="HATPase_dom"/>
</dbReference>
<dbReference type="GO" id="GO:0000155">
    <property type="term" value="F:phosphorelay sensor kinase activity"/>
    <property type="evidence" value="ECO:0007669"/>
    <property type="project" value="InterPro"/>
</dbReference>
<dbReference type="Gene3D" id="3.30.565.10">
    <property type="entry name" value="Histidine kinase-like ATPase, C-terminal domain"/>
    <property type="match status" value="1"/>
</dbReference>
<accession>A0A9X5BIU1</accession>
<organism evidence="10 11">
    <name type="scientific">Parablautia muri</name>
    <dbReference type="NCBI Taxonomy" id="2320879"/>
    <lineage>
        <taxon>Bacteria</taxon>
        <taxon>Bacillati</taxon>
        <taxon>Bacillota</taxon>
        <taxon>Clostridia</taxon>
        <taxon>Lachnospirales</taxon>
        <taxon>Lachnospiraceae</taxon>
        <taxon>Parablautia</taxon>
    </lineage>
</organism>
<dbReference type="SUPFAM" id="SSF55874">
    <property type="entry name" value="ATPase domain of HSP90 chaperone/DNA topoisomerase II/histidine kinase"/>
    <property type="match status" value="1"/>
</dbReference>
<dbReference type="CDD" id="cd00082">
    <property type="entry name" value="HisKA"/>
    <property type="match status" value="1"/>
</dbReference>
<dbReference type="InterPro" id="IPR036097">
    <property type="entry name" value="HisK_dim/P_sf"/>
</dbReference>
<dbReference type="PANTHER" id="PTHR45453">
    <property type="entry name" value="PHOSPHATE REGULON SENSOR PROTEIN PHOR"/>
    <property type="match status" value="1"/>
</dbReference>